<sequence length="147" mass="17114">MGSAARSLATCYRWYRRLSRGEIHFDEAPRSGRPRSTKTDTVLASVQSNPSQGFRVMEKTTSAPRSTMHDILHRRRFRAAFPEIIPHTLTESERQVRVDLFRKPLDRKRMVASTSFIIAHDEKWISNENPHRKLQWLAIDMRPEAVA</sequence>
<keyword evidence="1" id="KW-1185">Reference proteome</keyword>
<evidence type="ECO:0000313" key="1">
    <source>
        <dbReference type="Proteomes" id="UP000025227"/>
    </source>
</evidence>
<dbReference type="PANTHER" id="PTHR46060">
    <property type="entry name" value="MARINER MOS1 TRANSPOSASE-LIKE PROTEIN"/>
    <property type="match status" value="1"/>
</dbReference>
<dbReference type="OMA" id="WISNENP"/>
<evidence type="ECO:0000313" key="2">
    <source>
        <dbReference type="WBParaSite" id="HCON_00152320-00001"/>
    </source>
</evidence>
<accession>A0A7I4YY55</accession>
<dbReference type="AlphaFoldDB" id="A0A7I4YY55"/>
<dbReference type="InterPro" id="IPR052709">
    <property type="entry name" value="Transposase-MT_Hybrid"/>
</dbReference>
<dbReference type="OrthoDB" id="6137736at2759"/>
<dbReference type="PANTHER" id="PTHR46060:SF1">
    <property type="entry name" value="MARINER MOS1 TRANSPOSASE-LIKE PROTEIN"/>
    <property type="match status" value="1"/>
</dbReference>
<dbReference type="InterPro" id="IPR036397">
    <property type="entry name" value="RNaseH_sf"/>
</dbReference>
<dbReference type="Proteomes" id="UP000025227">
    <property type="component" value="Unplaced"/>
</dbReference>
<proteinExistence type="predicted"/>
<dbReference type="WBParaSite" id="HCON_00152320-00001">
    <property type="protein sequence ID" value="HCON_00152320-00001"/>
    <property type="gene ID" value="HCON_00152320"/>
</dbReference>
<name>A0A7I4YY55_HAECO</name>
<dbReference type="Gene3D" id="3.30.420.10">
    <property type="entry name" value="Ribonuclease H-like superfamily/Ribonuclease H"/>
    <property type="match status" value="1"/>
</dbReference>
<organism evidence="1 2">
    <name type="scientific">Haemonchus contortus</name>
    <name type="common">Barber pole worm</name>
    <dbReference type="NCBI Taxonomy" id="6289"/>
    <lineage>
        <taxon>Eukaryota</taxon>
        <taxon>Metazoa</taxon>
        <taxon>Ecdysozoa</taxon>
        <taxon>Nematoda</taxon>
        <taxon>Chromadorea</taxon>
        <taxon>Rhabditida</taxon>
        <taxon>Rhabditina</taxon>
        <taxon>Rhabditomorpha</taxon>
        <taxon>Strongyloidea</taxon>
        <taxon>Trichostrongylidae</taxon>
        <taxon>Haemonchus</taxon>
    </lineage>
</organism>
<reference evidence="2" key="1">
    <citation type="submission" date="2020-12" db="UniProtKB">
        <authorList>
            <consortium name="WormBaseParasite"/>
        </authorList>
    </citation>
    <scope>IDENTIFICATION</scope>
    <source>
        <strain evidence="2">MHco3</strain>
    </source>
</reference>
<dbReference type="GO" id="GO:0003676">
    <property type="term" value="F:nucleic acid binding"/>
    <property type="evidence" value="ECO:0007669"/>
    <property type="project" value="InterPro"/>
</dbReference>
<protein>
    <submittedName>
        <fullName evidence="2">Transposase</fullName>
    </submittedName>
</protein>